<comment type="caution">
    <text evidence="1">The sequence shown here is derived from an EMBL/GenBank/DDBJ whole genome shotgun (WGS) entry which is preliminary data.</text>
</comment>
<dbReference type="Proteomes" id="UP000301737">
    <property type="component" value="Unassembled WGS sequence"/>
</dbReference>
<accession>A0A4C2E5D8</accession>
<evidence type="ECO:0000313" key="1">
    <source>
        <dbReference type="EMBL" id="GCE99335.1"/>
    </source>
</evidence>
<dbReference type="AlphaFoldDB" id="A0A4C2E5D8"/>
<protein>
    <submittedName>
        <fullName evidence="1">Uncharacterized protein</fullName>
    </submittedName>
</protein>
<proteinExistence type="predicted"/>
<keyword evidence="2" id="KW-1185">Reference proteome</keyword>
<name>A0A4C2E5D8_9SACH</name>
<dbReference type="OrthoDB" id="10502334at2759"/>
<organism evidence="1 2">
    <name type="scientific">Zygosaccharomyces mellis</name>
    <dbReference type="NCBI Taxonomy" id="42258"/>
    <lineage>
        <taxon>Eukaryota</taxon>
        <taxon>Fungi</taxon>
        <taxon>Dikarya</taxon>
        <taxon>Ascomycota</taxon>
        <taxon>Saccharomycotina</taxon>
        <taxon>Saccharomycetes</taxon>
        <taxon>Saccharomycetales</taxon>
        <taxon>Saccharomycetaceae</taxon>
        <taxon>Zygosaccharomyces</taxon>
    </lineage>
</organism>
<gene>
    <name evidence="1" type="ORF">ZYGM_003372</name>
</gene>
<reference evidence="1 2" key="1">
    <citation type="submission" date="2019-01" db="EMBL/GenBank/DDBJ databases">
        <title>Draft Genome Sequencing of Zygosaccharomyces mellis Ca-7.</title>
        <authorList>
            <person name="Shiwa Y."/>
            <person name="Kanesaki Y."/>
            <person name="Ishige T."/>
            <person name="Mura K."/>
            <person name="Hori T."/>
            <person name="Tamura T."/>
        </authorList>
    </citation>
    <scope>NUCLEOTIDE SEQUENCE [LARGE SCALE GENOMIC DNA]</scope>
    <source>
        <strain evidence="1 2">Ca-7</strain>
    </source>
</reference>
<evidence type="ECO:0000313" key="2">
    <source>
        <dbReference type="Proteomes" id="UP000301737"/>
    </source>
</evidence>
<sequence length="788" mass="88691">MVQDLLLISHSVCKKKAIAKAQLSPISSTGEFVTTYYALTRKKKVSKRQRLKSKLLKYFSRVEDAFSTCCDTNRVVQLSDNGDINRVPEKNLDGNDYVKSTIRARSNYNPRKRNSVCCLDKLRDFSNPFYPVPRSSGSSKLFSEELTPILGAQSTFVDKDSKLSKKCSFGILLNQKCCMFGYRELTLVLNGISVEAAEEVAKFASIVEKLKAVAKVSGITVVVYVRMGTATLGGPTSHDTAVKIVRKVCKDVLRVSLMPRWNNFGCVRLWGIYHYELNFEEWQYWESFQRSCSRNGITEMIIEDRIEEAYDEKELKAISPIELFAFGDGVEKENDVDSLHLERNLLSEVFEECSELNCLDRKYCTISPRTKKWMCLLVAQFYSFGRRTNIVRRLGDGIDVKLIEIDRESCSRSVPLEIDNITVGEWDDGLDLYTLEVSWIDIFLSHIECGSSPSGGISGRMDAERPVDASVSIPEFCLNVGSHFKSDGATLKSDFEVITENLTEETEVRADKNNTLDVLTRKELDSLKDISSLDCDNHLLDFSEAYLRIEVLNSYFEQITSEVDKIVSGTSRGDILNDLPLGNCQYAVVTADELHYTLIPFNCDHKFLTNPEDILELHDRKYGIGHLFPTFTEIPEVQVKVLPIQIDIMPSVSGKGKYQGSREVCSASKENKLYLDLNIKSTISQIDELLSLIDIAMIATTNEDSKIGTQFFFDLMLQDITTVSTSIAGRYCGHSVVKSINFSATETENVRNYLSCQGRNNDSKNPLVQVDALIAQIDVDITILTSNG</sequence>
<dbReference type="EMBL" id="BIMX01000009">
    <property type="protein sequence ID" value="GCE99335.1"/>
    <property type="molecule type" value="Genomic_DNA"/>
</dbReference>